<protein>
    <submittedName>
        <fullName evidence="4">Uncharacterized protein</fullName>
    </submittedName>
</protein>
<feature type="compositionally biased region" description="Basic and acidic residues" evidence="2">
    <location>
        <begin position="82"/>
        <end position="100"/>
    </location>
</feature>
<keyword evidence="3" id="KW-0812">Transmembrane</keyword>
<feature type="compositionally biased region" description="Low complexity" evidence="2">
    <location>
        <begin position="331"/>
        <end position="359"/>
    </location>
</feature>
<feature type="compositionally biased region" description="Basic and acidic residues" evidence="2">
    <location>
        <begin position="52"/>
        <end position="64"/>
    </location>
</feature>
<reference evidence="4 5" key="1">
    <citation type="submission" date="2017-02" db="EMBL/GenBank/DDBJ databases">
        <authorList>
            <person name="Peterson S.W."/>
        </authorList>
    </citation>
    <scope>NUCLEOTIDE SEQUENCE [LARGE SCALE GENOMIC DNA]</scope>
    <source>
        <strain evidence="4 5">LMG 22410</strain>
    </source>
</reference>
<proteinExistence type="predicted"/>
<feature type="compositionally biased region" description="Basic and acidic residues" evidence="2">
    <location>
        <begin position="197"/>
        <end position="206"/>
    </location>
</feature>
<keyword evidence="3" id="KW-1133">Transmembrane helix</keyword>
<dbReference type="GeneID" id="303172226"/>
<feature type="compositionally biased region" description="Basic and acidic residues" evidence="2">
    <location>
        <begin position="360"/>
        <end position="371"/>
    </location>
</feature>
<keyword evidence="1" id="KW-0175">Coiled coil</keyword>
<feature type="region of interest" description="Disordered" evidence="2">
    <location>
        <begin position="1"/>
        <end position="309"/>
    </location>
</feature>
<evidence type="ECO:0000256" key="1">
    <source>
        <dbReference type="SAM" id="Coils"/>
    </source>
</evidence>
<gene>
    <name evidence="4" type="ORF">CZ674_03270</name>
</gene>
<evidence type="ECO:0000313" key="4">
    <source>
        <dbReference type="EMBL" id="SJM52563.1"/>
    </source>
</evidence>
<dbReference type="RefSeq" id="WP_086991114.1">
    <property type="nucleotide sequence ID" value="NZ_FUHU01000020.1"/>
</dbReference>
<feature type="compositionally biased region" description="Basic and acidic residues" evidence="2">
    <location>
        <begin position="250"/>
        <end position="307"/>
    </location>
</feature>
<sequence>MSDQNGQQSWRDRLFGGTSPDEQKDTASPSRETGADEPAVDDQPLANDSVVADDHAVSDEHAVADEPAAADDQTLLGGEPASDEHFDETPLADAVERDAAAAEPAPAEPAAAGPKPAASVEDEQRAWQAEFDGEDKEPTAEYRPSPSTPAPDAEVEPQVVPPSTLRGANPTGELNAVDSHELVEPARPQLSLRRRERAIADAREAEAALADDDSASASSAPAAGAAGAGAAAAGTAAAGTAAAGSAGDPAVDHDARTPRTHDDQQTRVLETQDHRPAEDGHAADARTADGRAADGHAADGHAADDRNGSVGPAVAAGAAGVGVAGAGAAAASHGSSSHHAEATHAGGTAAHGTATPTAADDTRTRTVDAPPARERDVDDIMLVEQPAEPRKRGARGVGFVVVLLSTIVFGGLLGLALVGVQYLFDTEFDAGSLLTVWLSPLWIFPVVVFFLAYWILTLVVNRAGWWAHVLGGFIVALLAYGAYIFAANFEHNGGWESLGNLFTFTREGIVPSIVAPAAVVTFVLAREVPIWLGGIVSKRGRKQRERYNTEIEEYRRQTERENEAV</sequence>
<feature type="compositionally biased region" description="Low complexity" evidence="2">
    <location>
        <begin position="215"/>
        <end position="249"/>
    </location>
</feature>
<feature type="compositionally biased region" description="Low complexity" evidence="2">
    <location>
        <begin position="101"/>
        <end position="118"/>
    </location>
</feature>
<feature type="transmembrane region" description="Helical" evidence="3">
    <location>
        <begin position="397"/>
        <end position="424"/>
    </location>
</feature>
<dbReference type="AlphaFoldDB" id="A0A1R4F9P8"/>
<feature type="region of interest" description="Disordered" evidence="2">
    <location>
        <begin position="331"/>
        <end position="371"/>
    </location>
</feature>
<evidence type="ECO:0000256" key="3">
    <source>
        <dbReference type="SAM" id="Phobius"/>
    </source>
</evidence>
<evidence type="ECO:0000256" key="2">
    <source>
        <dbReference type="SAM" id="MobiDB-lite"/>
    </source>
</evidence>
<dbReference type="EMBL" id="FUHU01000020">
    <property type="protein sequence ID" value="SJM52563.1"/>
    <property type="molecule type" value="Genomic_DNA"/>
</dbReference>
<accession>A0A1R4F9P8</accession>
<keyword evidence="5" id="KW-1185">Reference proteome</keyword>
<keyword evidence="3" id="KW-0472">Membrane</keyword>
<dbReference type="Proteomes" id="UP000195787">
    <property type="component" value="Unassembled WGS sequence"/>
</dbReference>
<feature type="transmembrane region" description="Helical" evidence="3">
    <location>
        <begin position="463"/>
        <end position="489"/>
    </location>
</feature>
<evidence type="ECO:0000313" key="5">
    <source>
        <dbReference type="Proteomes" id="UP000195787"/>
    </source>
</evidence>
<name>A0A1R4F9P8_9MICO</name>
<dbReference type="OrthoDB" id="5109074at2"/>
<feature type="coiled-coil region" evidence="1">
    <location>
        <begin position="537"/>
        <end position="564"/>
    </location>
</feature>
<feature type="transmembrane region" description="Helical" evidence="3">
    <location>
        <begin position="509"/>
        <end position="536"/>
    </location>
</feature>
<feature type="transmembrane region" description="Helical" evidence="3">
    <location>
        <begin position="436"/>
        <end position="456"/>
    </location>
</feature>
<organism evidence="4 5">
    <name type="scientific">Agrococcus casei LMG 22410</name>
    <dbReference type="NCBI Taxonomy" id="1255656"/>
    <lineage>
        <taxon>Bacteria</taxon>
        <taxon>Bacillati</taxon>
        <taxon>Actinomycetota</taxon>
        <taxon>Actinomycetes</taxon>
        <taxon>Micrococcales</taxon>
        <taxon>Microbacteriaceae</taxon>
        <taxon>Agrococcus</taxon>
    </lineage>
</organism>